<dbReference type="AlphaFoldDB" id="A0A1G5BRE3"/>
<sequence>MAFGVHHPRFEQRSSSGRMYSPNILPRLQSLLAILADMEVAYQKKLDVIERSLEEESLRRRMVAELERQHQASRAPYIVEIEELQEQVKASFN</sequence>
<reference evidence="2 3" key="1">
    <citation type="submission" date="2016-10" db="EMBL/GenBank/DDBJ databases">
        <authorList>
            <person name="de Groot N.N."/>
        </authorList>
    </citation>
    <scope>NUCLEOTIDE SEQUENCE [LARGE SCALE GENOMIC DNA]</scope>
    <source>
        <strain evidence="2 3">CGMCC 1.7666</strain>
    </source>
</reference>
<evidence type="ECO:0000313" key="3">
    <source>
        <dbReference type="Proteomes" id="UP000199569"/>
    </source>
</evidence>
<accession>A0A1G5BRE3</accession>
<evidence type="ECO:0000313" key="2">
    <source>
        <dbReference type="EMBL" id="SCX92762.1"/>
    </source>
</evidence>
<gene>
    <name evidence="2" type="ORF">SAMN02927923_00323</name>
</gene>
<organism evidence="2 3">
    <name type="scientific">Microvirga guangxiensis</name>
    <dbReference type="NCBI Taxonomy" id="549386"/>
    <lineage>
        <taxon>Bacteria</taxon>
        <taxon>Pseudomonadati</taxon>
        <taxon>Pseudomonadota</taxon>
        <taxon>Alphaproteobacteria</taxon>
        <taxon>Hyphomicrobiales</taxon>
        <taxon>Methylobacteriaceae</taxon>
        <taxon>Microvirga</taxon>
    </lineage>
</organism>
<proteinExistence type="predicted"/>
<protein>
    <submittedName>
        <fullName evidence="2">Uncharacterized protein</fullName>
    </submittedName>
</protein>
<dbReference type="OrthoDB" id="8020428at2"/>
<dbReference type="STRING" id="549386.SAMN02927923_00323"/>
<name>A0A1G5BRE3_9HYPH</name>
<dbReference type="EMBL" id="FMVJ01000002">
    <property type="protein sequence ID" value="SCX92762.1"/>
    <property type="molecule type" value="Genomic_DNA"/>
</dbReference>
<feature type="region of interest" description="Disordered" evidence="1">
    <location>
        <begin position="1"/>
        <end position="21"/>
    </location>
</feature>
<dbReference type="Proteomes" id="UP000199569">
    <property type="component" value="Unassembled WGS sequence"/>
</dbReference>
<keyword evidence="3" id="KW-1185">Reference proteome</keyword>
<dbReference type="RefSeq" id="WP_091128755.1">
    <property type="nucleotide sequence ID" value="NZ_FMVJ01000002.1"/>
</dbReference>
<evidence type="ECO:0000256" key="1">
    <source>
        <dbReference type="SAM" id="MobiDB-lite"/>
    </source>
</evidence>